<evidence type="ECO:0000256" key="1">
    <source>
        <dbReference type="ARBA" id="ARBA00008210"/>
    </source>
</evidence>
<dbReference type="AlphaFoldDB" id="A0A7S2YCC1"/>
<evidence type="ECO:0000256" key="4">
    <source>
        <dbReference type="SAM" id="MobiDB-lite"/>
    </source>
</evidence>
<accession>A0A7S2YCC1</accession>
<keyword evidence="5" id="KW-1133">Transmembrane helix</keyword>
<dbReference type="Gene3D" id="3.30.10.10">
    <property type="entry name" value="Trypsin Inhibitor V, subunit A"/>
    <property type="match status" value="1"/>
</dbReference>
<name>A0A7S2YCC1_9STRA</name>
<dbReference type="SUPFAM" id="SSF54654">
    <property type="entry name" value="CI-2 family of serine protease inhibitors"/>
    <property type="match status" value="1"/>
</dbReference>
<dbReference type="PANTHER" id="PTHR33091">
    <property type="entry name" value="PROTEIN, PUTATIVE, EXPRESSED-RELATED"/>
    <property type="match status" value="1"/>
</dbReference>
<feature type="region of interest" description="Disordered" evidence="4">
    <location>
        <begin position="76"/>
        <end position="102"/>
    </location>
</feature>
<keyword evidence="2" id="KW-0646">Protease inhibitor</keyword>
<dbReference type="InterPro" id="IPR036354">
    <property type="entry name" value="Prot_inh_pot1_sf"/>
</dbReference>
<dbReference type="PROSITE" id="PS00285">
    <property type="entry name" value="POTATO_INHIBITOR"/>
    <property type="match status" value="1"/>
</dbReference>
<sequence length="204" mass="22260">MSSSTSSSVSLESIINQEEEDCTKVVPSSHPSTNDRPNNNKNKKSLWLWLALTLSLLVASIILGVSLIWVHHQQSTTSDTKPVLDETTTITPTGPFRTSSTTPATTAAILQEQEESHLATTQPPLLTLAPPSNTLMTPSNKTSWPELVGQPGAQAKAIIQQENPHMTTVVMVPEHSMVTMDYREDRVRIFVKEDGTVAMTPNMG</sequence>
<dbReference type="PRINTS" id="PR00292">
    <property type="entry name" value="POTATOINHBTR"/>
</dbReference>
<proteinExistence type="inferred from homology"/>
<feature type="compositionally biased region" description="Low complexity" evidence="4">
    <location>
        <begin position="87"/>
        <end position="102"/>
    </location>
</feature>
<reference evidence="6" key="1">
    <citation type="submission" date="2021-01" db="EMBL/GenBank/DDBJ databases">
        <authorList>
            <person name="Corre E."/>
            <person name="Pelletier E."/>
            <person name="Niang G."/>
            <person name="Scheremetjew M."/>
            <person name="Finn R."/>
            <person name="Kale V."/>
            <person name="Holt S."/>
            <person name="Cochrane G."/>
            <person name="Meng A."/>
            <person name="Brown T."/>
            <person name="Cohen L."/>
        </authorList>
    </citation>
    <scope>NUCLEOTIDE SEQUENCE</scope>
    <source>
        <strain evidence="6">CCMP125</strain>
    </source>
</reference>
<keyword evidence="5" id="KW-0812">Transmembrane</keyword>
<dbReference type="GO" id="GO:0004867">
    <property type="term" value="F:serine-type endopeptidase inhibitor activity"/>
    <property type="evidence" value="ECO:0007669"/>
    <property type="project" value="UniProtKB-KW"/>
</dbReference>
<dbReference type="GO" id="GO:0009611">
    <property type="term" value="P:response to wounding"/>
    <property type="evidence" value="ECO:0007669"/>
    <property type="project" value="InterPro"/>
</dbReference>
<comment type="similarity">
    <text evidence="1">Belongs to the protease inhibitor I13 (potato type I serine protease inhibitor) family.</text>
</comment>
<protein>
    <recommendedName>
        <fullName evidence="7">Subtilisin inhibitor domain-containing protein</fullName>
    </recommendedName>
</protein>
<gene>
    <name evidence="6" type="ORF">APAL1065_LOCUS12705</name>
</gene>
<dbReference type="PANTHER" id="PTHR33091:SF29">
    <property type="entry name" value="SUBTILISIN INHIBITOR 1"/>
    <property type="match status" value="1"/>
</dbReference>
<dbReference type="Pfam" id="PF00280">
    <property type="entry name" value="potato_inhibit"/>
    <property type="match status" value="1"/>
</dbReference>
<evidence type="ECO:0000256" key="3">
    <source>
        <dbReference type="ARBA" id="ARBA00022900"/>
    </source>
</evidence>
<keyword evidence="5" id="KW-0472">Membrane</keyword>
<feature type="region of interest" description="Disordered" evidence="4">
    <location>
        <begin position="1"/>
        <end position="40"/>
    </location>
</feature>
<dbReference type="InterPro" id="IPR000864">
    <property type="entry name" value="Prot_inh_pot1"/>
</dbReference>
<evidence type="ECO:0008006" key="7">
    <source>
        <dbReference type="Google" id="ProtNLM"/>
    </source>
</evidence>
<evidence type="ECO:0000313" key="6">
    <source>
        <dbReference type="EMBL" id="CAD9967247.1"/>
    </source>
</evidence>
<keyword evidence="3" id="KW-0722">Serine protease inhibitor</keyword>
<feature type="compositionally biased region" description="Low complexity" evidence="4">
    <location>
        <begin position="1"/>
        <end position="13"/>
    </location>
</feature>
<feature type="transmembrane region" description="Helical" evidence="5">
    <location>
        <begin position="46"/>
        <end position="70"/>
    </location>
</feature>
<organism evidence="6">
    <name type="scientific">Entomoneis paludosa</name>
    <dbReference type="NCBI Taxonomy" id="265537"/>
    <lineage>
        <taxon>Eukaryota</taxon>
        <taxon>Sar</taxon>
        <taxon>Stramenopiles</taxon>
        <taxon>Ochrophyta</taxon>
        <taxon>Bacillariophyta</taxon>
        <taxon>Bacillariophyceae</taxon>
        <taxon>Bacillariophycidae</taxon>
        <taxon>Entomoneidaceae</taxon>
        <taxon>Entomoneis</taxon>
    </lineage>
</organism>
<evidence type="ECO:0000256" key="5">
    <source>
        <dbReference type="SAM" id="Phobius"/>
    </source>
</evidence>
<dbReference type="EMBL" id="HBHT01018944">
    <property type="protein sequence ID" value="CAD9967247.1"/>
    <property type="molecule type" value="Transcribed_RNA"/>
</dbReference>
<evidence type="ECO:0000256" key="2">
    <source>
        <dbReference type="ARBA" id="ARBA00022690"/>
    </source>
</evidence>